<feature type="compositionally biased region" description="Polar residues" evidence="1">
    <location>
        <begin position="142"/>
        <end position="154"/>
    </location>
</feature>
<feature type="region of interest" description="Disordered" evidence="1">
    <location>
        <begin position="125"/>
        <end position="186"/>
    </location>
</feature>
<organism evidence="2 3">
    <name type="scientific">Colletotrichum tofieldiae</name>
    <dbReference type="NCBI Taxonomy" id="708197"/>
    <lineage>
        <taxon>Eukaryota</taxon>
        <taxon>Fungi</taxon>
        <taxon>Dikarya</taxon>
        <taxon>Ascomycota</taxon>
        <taxon>Pezizomycotina</taxon>
        <taxon>Sordariomycetes</taxon>
        <taxon>Hypocreomycetidae</taxon>
        <taxon>Glomerellales</taxon>
        <taxon>Glomerellaceae</taxon>
        <taxon>Colletotrichum</taxon>
        <taxon>Colletotrichum spaethianum species complex</taxon>
    </lineage>
</organism>
<protein>
    <submittedName>
        <fullName evidence="2">Regulatory protein alcR (C6 zinc finger domain-containing protein)</fullName>
    </submittedName>
</protein>
<proteinExistence type="predicted"/>
<feature type="region of interest" description="Disordered" evidence="1">
    <location>
        <begin position="433"/>
        <end position="456"/>
    </location>
</feature>
<evidence type="ECO:0000313" key="3">
    <source>
        <dbReference type="Proteomes" id="UP000076552"/>
    </source>
</evidence>
<dbReference type="EMBL" id="LFIV01000159">
    <property type="protein sequence ID" value="KZL66913.1"/>
    <property type="molecule type" value="Genomic_DNA"/>
</dbReference>
<evidence type="ECO:0000256" key="1">
    <source>
        <dbReference type="SAM" id="MobiDB-lite"/>
    </source>
</evidence>
<dbReference type="Proteomes" id="UP000076552">
    <property type="component" value="Unassembled WGS sequence"/>
</dbReference>
<dbReference type="InterPro" id="IPR036864">
    <property type="entry name" value="Zn2-C6_fun-type_DNA-bd_sf"/>
</dbReference>
<reference evidence="2 3" key="1">
    <citation type="submission" date="2015-06" db="EMBL/GenBank/DDBJ databases">
        <title>Survival trade-offs in plant roots during colonization by closely related pathogenic and mutualistic fungi.</title>
        <authorList>
            <person name="Hacquard S."/>
            <person name="Kracher B."/>
            <person name="Hiruma K."/>
            <person name="Weinman A."/>
            <person name="Muench P."/>
            <person name="Garrido Oter R."/>
            <person name="Ver Loren van Themaat E."/>
            <person name="Dallerey J.-F."/>
            <person name="Damm U."/>
            <person name="Henrissat B."/>
            <person name="Lespinet O."/>
            <person name="Thon M."/>
            <person name="Kemen E."/>
            <person name="McHardy A.C."/>
            <person name="Schulze-Lefert P."/>
            <person name="O'Connell R.J."/>
        </authorList>
    </citation>
    <scope>NUCLEOTIDE SEQUENCE [LARGE SCALE GENOMIC DNA]</scope>
    <source>
        <strain evidence="2 3">0861</strain>
    </source>
</reference>
<keyword evidence="3" id="KW-1185">Reference proteome</keyword>
<name>A0A161W6H5_9PEZI</name>
<feature type="region of interest" description="Disordered" evidence="1">
    <location>
        <begin position="27"/>
        <end position="50"/>
    </location>
</feature>
<evidence type="ECO:0000313" key="2">
    <source>
        <dbReference type="EMBL" id="KZL66913.1"/>
    </source>
</evidence>
<accession>A0A161W6H5</accession>
<comment type="caution">
    <text evidence="2">The sequence shown here is derived from an EMBL/GenBank/DDBJ whole genome shotgun (WGS) entry which is preliminary data.</text>
</comment>
<dbReference type="AlphaFoldDB" id="A0A161W6H5"/>
<dbReference type="STRING" id="708197.A0A161W6H5"/>
<gene>
    <name evidence="2" type="ORF">CT0861_01533</name>
</gene>
<dbReference type="Gene3D" id="4.10.240.10">
    <property type="entry name" value="Zn(2)-C6 fungal-type DNA-binding domain"/>
    <property type="match status" value="1"/>
</dbReference>
<dbReference type="GO" id="GO:0000981">
    <property type="term" value="F:DNA-binding transcription factor activity, RNA polymerase II-specific"/>
    <property type="evidence" value="ECO:0007669"/>
    <property type="project" value="InterPro"/>
</dbReference>
<dbReference type="GO" id="GO:0008270">
    <property type="term" value="F:zinc ion binding"/>
    <property type="evidence" value="ECO:0007669"/>
    <property type="project" value="InterPro"/>
</dbReference>
<sequence>MPCSNCTKTRKNCTFDWARSQQVQIRGNRKSSEKTTLASHKRLKSGHETARSPIRELGKAHVGEFQSIPFENTFNCFNTELPGVPDFPVMDAQFTPNLFMPSSNIDSASHDVSLGDPSFILPSSSSMSIPSLPDEPLDLDQTDSNSSHNPSMSGFSPDPALFITKESRKRSWQSQSSPTYTHFGPSEFSPTQRMIVRTNNGLMTANLMQLYHDVMEGALSCWLTEQNCPYLTPNKGPRLSGLSDIQSHESISVPSNIPNRIYRRVLKLDKSLDSLGIKPLTSSEDKRATKALHLAIMAFTAQWAQGSQRSQERYHGQKVFGEDLLSNGFGEEFDTALQVSFWKQAKKCLDDCAEIGSFKVAMAELLFGLTQKHNDEFHWNDNGFCRSMSSQAEESGSKRSCTAKKVQGVLDEEGYSIYVERGARRLHVLKHRSESFERRRQQPGRSSMAGEYLGDDSHGEEKATMKLIFWLAVMFDTLSAAITERPLTVSDEDSKEREIRRVTMDENESASSISNERWNDRYIIKKNQNLAPLRLPCAEEDISRELIDAAPVKVLLFRKITRIQSLSSRGASQCKIEDSIQDGLAVYRHWNMTYGPLFQDCLQCHDSLPSKIQSWYVCLLGHWLLAVMLIADCIKLMDEQDLSVPARAKERGEATLTDHLRRTSMRAVSDLARASTPREDGIGRLANFHMAVNDGALLTEPWTMVLIRSFAMAGTLFLDDAINANNPSLCTNRSQLEPLSRCEDCVKALWYLGRKSSLSRQVAIILGDGLDTQRTKILDLEGLAACDSLACLNSLESL</sequence>